<proteinExistence type="predicted"/>
<keyword evidence="2" id="KW-1185">Reference proteome</keyword>
<dbReference type="Proteomes" id="UP000646827">
    <property type="component" value="Unassembled WGS sequence"/>
</dbReference>
<reference evidence="1 2" key="1">
    <citation type="submission" date="2020-12" db="EMBL/GenBank/DDBJ databases">
        <title>Metabolic potential, ecology and presence of endohyphal bacteria is reflected in genomic diversity of Mucoromycotina.</title>
        <authorList>
            <person name="Muszewska A."/>
            <person name="Okrasinska A."/>
            <person name="Steczkiewicz K."/>
            <person name="Drgas O."/>
            <person name="Orlowska M."/>
            <person name="Perlinska-Lenart U."/>
            <person name="Aleksandrzak-Piekarczyk T."/>
            <person name="Szatraj K."/>
            <person name="Zielenkiewicz U."/>
            <person name="Pilsyk S."/>
            <person name="Malc E."/>
            <person name="Mieczkowski P."/>
            <person name="Kruszewska J.S."/>
            <person name="Biernat P."/>
            <person name="Pawlowska J."/>
        </authorList>
    </citation>
    <scope>NUCLEOTIDE SEQUENCE [LARGE SCALE GENOMIC DNA]</scope>
    <source>
        <strain evidence="1 2">CBS 142.35</strain>
    </source>
</reference>
<dbReference type="OrthoDB" id="2296951at2759"/>
<gene>
    <name evidence="1" type="ORF">INT45_011550</name>
</gene>
<protein>
    <submittedName>
        <fullName evidence="1">Uncharacterized protein</fullName>
    </submittedName>
</protein>
<evidence type="ECO:0000313" key="2">
    <source>
        <dbReference type="Proteomes" id="UP000646827"/>
    </source>
</evidence>
<name>A0A8H7S5P2_9FUNG</name>
<comment type="caution">
    <text evidence="1">The sequence shown here is derived from an EMBL/GenBank/DDBJ whole genome shotgun (WGS) entry which is preliminary data.</text>
</comment>
<dbReference type="EMBL" id="JAEPRB010000066">
    <property type="protein sequence ID" value="KAG2223204.1"/>
    <property type="molecule type" value="Genomic_DNA"/>
</dbReference>
<evidence type="ECO:0000313" key="1">
    <source>
        <dbReference type="EMBL" id="KAG2223204.1"/>
    </source>
</evidence>
<organism evidence="1 2">
    <name type="scientific">Circinella minor</name>
    <dbReference type="NCBI Taxonomy" id="1195481"/>
    <lineage>
        <taxon>Eukaryota</taxon>
        <taxon>Fungi</taxon>
        <taxon>Fungi incertae sedis</taxon>
        <taxon>Mucoromycota</taxon>
        <taxon>Mucoromycotina</taxon>
        <taxon>Mucoromycetes</taxon>
        <taxon>Mucorales</taxon>
        <taxon>Lichtheimiaceae</taxon>
        <taxon>Circinella</taxon>
    </lineage>
</organism>
<dbReference type="AlphaFoldDB" id="A0A8H7S5P2"/>
<accession>A0A8H7S5P2</accession>
<sequence length="212" mass="24436">MYFEEEVVEKVEEVVEDEDEDGNDQYTIPNGNQELELWDWHYATLDLYSSNDSRVLTSTLDTRIRVGKRLFKTDTVFRCKEYPGMARKLDTLVKLRLPIRGHSNSTAFYFGELMLFFTHSYQGDECQLCLVKLYGNFHMTEYGLGVRTKYGTPYGHRTSTNTSESDKFIVTGCENILGYAGLIKSSLHPARYYVIYPDMIPGDITLGNIRDV</sequence>